<reference evidence="2 3" key="1">
    <citation type="submission" date="2018-09" db="EMBL/GenBank/DDBJ databases">
        <authorList>
            <person name="Zhu H."/>
        </authorList>
    </citation>
    <scope>NUCLEOTIDE SEQUENCE [LARGE SCALE GENOMIC DNA]</scope>
    <source>
        <strain evidence="2 3">K1W22B-8</strain>
    </source>
</reference>
<dbReference type="OrthoDB" id="423529at2"/>
<name>A0A418WIV2_9PROT</name>
<feature type="domain" description="DUF3616" evidence="1">
    <location>
        <begin position="167"/>
        <end position="328"/>
    </location>
</feature>
<proteinExistence type="predicted"/>
<dbReference type="EMBL" id="QYUK01000011">
    <property type="protein sequence ID" value="RJF89925.1"/>
    <property type="molecule type" value="Genomic_DNA"/>
</dbReference>
<keyword evidence="3" id="KW-1185">Reference proteome</keyword>
<gene>
    <name evidence="2" type="ORF">D3874_09190</name>
</gene>
<dbReference type="InterPro" id="IPR022060">
    <property type="entry name" value="DUF3616"/>
</dbReference>
<dbReference type="Proteomes" id="UP000284605">
    <property type="component" value="Unassembled WGS sequence"/>
</dbReference>
<protein>
    <submittedName>
        <fullName evidence="2">DUF3616 domain-containing protein</fullName>
    </submittedName>
</protein>
<accession>A0A418WIV2</accession>
<evidence type="ECO:0000313" key="2">
    <source>
        <dbReference type="EMBL" id="RJF89925.1"/>
    </source>
</evidence>
<organism evidence="2 3">
    <name type="scientific">Oleomonas cavernae</name>
    <dbReference type="NCBI Taxonomy" id="2320859"/>
    <lineage>
        <taxon>Bacteria</taxon>
        <taxon>Pseudomonadati</taxon>
        <taxon>Pseudomonadota</taxon>
        <taxon>Alphaproteobacteria</taxon>
        <taxon>Acetobacterales</taxon>
        <taxon>Acetobacteraceae</taxon>
        <taxon>Oleomonas</taxon>
    </lineage>
</organism>
<evidence type="ECO:0000259" key="1">
    <source>
        <dbReference type="Pfam" id="PF12275"/>
    </source>
</evidence>
<dbReference type="Pfam" id="PF12275">
    <property type="entry name" value="DUF3616"/>
    <property type="match status" value="1"/>
</dbReference>
<comment type="caution">
    <text evidence="2">The sequence shown here is derived from an EMBL/GenBank/DDBJ whole genome shotgun (WGS) entry which is preliminary data.</text>
</comment>
<sequence>MVLACAGAISDLLAAEAIAPLQPTAAIPVIGSFHGKSSEDAARDISGIACLEVAGQEKRCLVINDENRSAQFVTLAEGKLVVGNEISLIDTSAPADATGTPPADHGCTGGTKKFKDLDGEAVAAFGTDFLVVGSHGCSRKDVEFRSSSFLLIRVSVANPAHPVVTGRTYRLSDVLRQAPDIGAYFAKPLADGGLNIEGLAVAGGTLLVGLRAPSSDGKAFIVSVPPDLLFAAKAPSVMRLPLGQGAGIRDLTMLPAADGRGLVLAGPTLEQSDVPYSLFVFDPQTGASSLLATLADVTVEGQRGKAEAVTVLDMEGSQLRVLVMFDSVPNGGPLEYRMTLPKP</sequence>
<dbReference type="AlphaFoldDB" id="A0A418WIV2"/>
<evidence type="ECO:0000313" key="3">
    <source>
        <dbReference type="Proteomes" id="UP000284605"/>
    </source>
</evidence>